<keyword evidence="2" id="KW-1185">Reference proteome</keyword>
<organism evidence="1 2">
    <name type="scientific">Scutellospora calospora</name>
    <dbReference type="NCBI Taxonomy" id="85575"/>
    <lineage>
        <taxon>Eukaryota</taxon>
        <taxon>Fungi</taxon>
        <taxon>Fungi incertae sedis</taxon>
        <taxon>Mucoromycota</taxon>
        <taxon>Glomeromycotina</taxon>
        <taxon>Glomeromycetes</taxon>
        <taxon>Diversisporales</taxon>
        <taxon>Gigasporaceae</taxon>
        <taxon>Scutellospora</taxon>
    </lineage>
</organism>
<protein>
    <submittedName>
        <fullName evidence="1">6744_t:CDS:1</fullName>
    </submittedName>
</protein>
<dbReference type="Proteomes" id="UP000789860">
    <property type="component" value="Unassembled WGS sequence"/>
</dbReference>
<proteinExistence type="predicted"/>
<gene>
    <name evidence="1" type="ORF">SCALOS_LOCUS1</name>
</gene>
<reference evidence="1" key="1">
    <citation type="submission" date="2021-06" db="EMBL/GenBank/DDBJ databases">
        <authorList>
            <person name="Kallberg Y."/>
            <person name="Tangrot J."/>
            <person name="Rosling A."/>
        </authorList>
    </citation>
    <scope>NUCLEOTIDE SEQUENCE</scope>
    <source>
        <strain evidence="1">AU212A</strain>
    </source>
</reference>
<evidence type="ECO:0000313" key="2">
    <source>
        <dbReference type="Proteomes" id="UP000789860"/>
    </source>
</evidence>
<dbReference type="EMBL" id="CAJVPM010000001">
    <property type="protein sequence ID" value="CAG8433913.1"/>
    <property type="molecule type" value="Genomic_DNA"/>
</dbReference>
<evidence type="ECO:0000313" key="1">
    <source>
        <dbReference type="EMBL" id="CAG8433913.1"/>
    </source>
</evidence>
<name>A0ACA9JTL1_9GLOM</name>
<comment type="caution">
    <text evidence="1">The sequence shown here is derived from an EMBL/GenBank/DDBJ whole genome shotgun (WGS) entry which is preliminary data.</text>
</comment>
<accession>A0ACA9JTL1</accession>
<sequence>MTRSWGPEFKGYYHNANTTLNGINFSQNWPRARQPVVTIIVVGIGSILFHGTLLFSLQLFDEVPMMFCVLMLCYSVFENQKEKKFGKWFPIGLTIWGLFITAVMVLSGRYHQDRMMQLIEFYVFQGSFVVMAGCVYLNTLFIVFDSKAEKGVRRLWLLGSVVFLIGYIGWHIDLHFCSRMHNLPFDVPNPQLHAWWHFTASYGSYLLCVLVTYNGSKALGKNPSLRWILSILPYIELPENNSLNEKSVLYGNEKSEKVSNYGTIINDVGQNGECEKHVNIIHTSTVSEYSERLETYSKKHNIKNFEYSQYSDLKCIGKGGYGVVYSATFQGQQYALKSLNNNLNFGKKEFKNFKRELECLYKIDHSNIIKFYGISRGKNFTNEFNQCLFSNEVLVELDKLSAEIIVEFIIYKINNKKQEIKYKLQEIEDSDREIEDSIRVNQLKDWLQLNEEKDQLINEIEVPKKNLELMKEKLKNAKNDNKETKELEEQIKNLQKELDELKEKFYSKLDKMGTIFRKKEIIINTLELYLKAVEKWIPDGTNKSTKEDVVNLQQELKKLGLAAELNELSNKQREVNQLKDWLQLNEAKDQLVNEIEELKKKLELKEEELKNAKNDSKETKELKEQIKNLQKELDAKKEKIEELENNEKEIRKLSELKTGLKELKEKFHAKLDKMITISSQKKKIINTLELYLEAVEKRTHDGMDKSIKDEVVNKQQELKKLGLAAELNDLSNKQREVTKMEIKIAEIKANKAKFK</sequence>